<accession>A0A0F9GIZ8</accession>
<comment type="caution">
    <text evidence="1">The sequence shown here is derived from an EMBL/GenBank/DDBJ whole genome shotgun (WGS) entry which is preliminary data.</text>
</comment>
<evidence type="ECO:0000313" key="1">
    <source>
        <dbReference type="EMBL" id="KKL98779.1"/>
    </source>
</evidence>
<proteinExistence type="predicted"/>
<feature type="non-terminal residue" evidence="1">
    <location>
        <position position="1"/>
    </location>
</feature>
<sequence length="23" mass="2439">VVAAKLISVLFDARPPTDDKEGP</sequence>
<dbReference type="EMBL" id="LAZR01017831">
    <property type="protein sequence ID" value="KKL98779.1"/>
    <property type="molecule type" value="Genomic_DNA"/>
</dbReference>
<protein>
    <submittedName>
        <fullName evidence="1">Uncharacterized protein</fullName>
    </submittedName>
</protein>
<organism evidence="1">
    <name type="scientific">marine sediment metagenome</name>
    <dbReference type="NCBI Taxonomy" id="412755"/>
    <lineage>
        <taxon>unclassified sequences</taxon>
        <taxon>metagenomes</taxon>
        <taxon>ecological metagenomes</taxon>
    </lineage>
</organism>
<name>A0A0F9GIZ8_9ZZZZ</name>
<reference evidence="1" key="1">
    <citation type="journal article" date="2015" name="Nature">
        <title>Complex archaea that bridge the gap between prokaryotes and eukaryotes.</title>
        <authorList>
            <person name="Spang A."/>
            <person name="Saw J.H."/>
            <person name="Jorgensen S.L."/>
            <person name="Zaremba-Niedzwiedzka K."/>
            <person name="Martijn J."/>
            <person name="Lind A.E."/>
            <person name="van Eijk R."/>
            <person name="Schleper C."/>
            <person name="Guy L."/>
            <person name="Ettema T.J."/>
        </authorList>
    </citation>
    <scope>NUCLEOTIDE SEQUENCE</scope>
</reference>
<gene>
    <name evidence="1" type="ORF">LCGC14_1820930</name>
</gene>
<dbReference type="AlphaFoldDB" id="A0A0F9GIZ8"/>